<dbReference type="AlphaFoldDB" id="A0A7C5JYP2"/>
<reference evidence="1" key="1">
    <citation type="journal article" date="2020" name="mSystems">
        <title>Genome- and Community-Level Interaction Insights into Carbon Utilization and Element Cycling Functions of Hydrothermarchaeota in Hydrothermal Sediment.</title>
        <authorList>
            <person name="Zhou Z."/>
            <person name="Liu Y."/>
            <person name="Xu W."/>
            <person name="Pan J."/>
            <person name="Luo Z.H."/>
            <person name="Li M."/>
        </authorList>
    </citation>
    <scope>NUCLEOTIDE SEQUENCE [LARGE SCALE GENOMIC DNA]</scope>
    <source>
        <strain evidence="1">HyVt-93</strain>
    </source>
</reference>
<comment type="caution">
    <text evidence="1">The sequence shown here is derived from an EMBL/GenBank/DDBJ whole genome shotgun (WGS) entry which is preliminary data.</text>
</comment>
<sequence length="522" mass="60705">MTAVPILTLSTGFIKFTVVFPSMIYTLLRSVERLAISPSKRARDFQRVIQSYKNGEPIEVEGFLILRQPPNVPKDGAYYLLSPLSPSELPKSDIRPYVVIKITEKSRINAELKSGEYVRIGGIIDAYPFGNMRLIHVISLEKASVEDYWLHYKELALKKEELGYLIDSTINANYELKKAILYSLFASPSIVGGKKVWGEGVTFSALKNDPKIIKSLWDASKYLISLFPEELILKKEKSKSFIDENLDLDFPFFIGGGKYYSPSNKSLLRKEIPVAEWAREYFEKKQAVFLTPKMYKRISPEDPLAYTSETPFIVNERIGWERNRELEQLVPNLLATIFLKKEKIPSLSPSDKTVEKFRERFERWIFRNAREYGEKFDALRLKGMIFETNTRYLLSLRLLGSIARFEGEINNRIISDVINMNQEIVDMWINEISEREMLKALEIYEKYIERDFRNKRLVMALRVFMDLEAVSTDGSVNREEFYNALVEYGFKPSYAEEIIERLIADGYLYEPFIGRLKMIKPE</sequence>
<evidence type="ECO:0000313" key="1">
    <source>
        <dbReference type="EMBL" id="HHI00301.1"/>
    </source>
</evidence>
<dbReference type="Proteomes" id="UP000886217">
    <property type="component" value="Unassembled WGS sequence"/>
</dbReference>
<gene>
    <name evidence="1" type="ORF">ENL40_02305</name>
</gene>
<dbReference type="EMBL" id="DRTU01000098">
    <property type="protein sequence ID" value="HHI00301.1"/>
    <property type="molecule type" value="Genomic_DNA"/>
</dbReference>
<dbReference type="Gene3D" id="1.10.10.10">
    <property type="entry name" value="Winged helix-like DNA-binding domain superfamily/Winged helix DNA-binding domain"/>
    <property type="match status" value="1"/>
</dbReference>
<organism evidence="1">
    <name type="scientific">Thermococcus litoralis</name>
    <dbReference type="NCBI Taxonomy" id="2265"/>
    <lineage>
        <taxon>Archaea</taxon>
        <taxon>Methanobacteriati</taxon>
        <taxon>Methanobacteriota</taxon>
        <taxon>Thermococci</taxon>
        <taxon>Thermococcales</taxon>
        <taxon>Thermococcaceae</taxon>
        <taxon>Thermococcus</taxon>
    </lineage>
</organism>
<proteinExistence type="predicted"/>
<dbReference type="InterPro" id="IPR036388">
    <property type="entry name" value="WH-like_DNA-bd_sf"/>
</dbReference>
<accession>A0A7C5JYP2</accession>
<name>A0A7C5JYP2_THELI</name>
<protein>
    <submittedName>
        <fullName evidence="1">Uncharacterized protein</fullName>
    </submittedName>
</protein>